<dbReference type="EMBL" id="AZGF01000001">
    <property type="protein sequence ID" value="KRM13495.1"/>
    <property type="molecule type" value="Genomic_DNA"/>
</dbReference>
<sequence>MNDRKVPEKQPIISITTIKPVEFTTAAAIVKQPTSNISVPHIKTAVLKPLLLRGSKTKNGLFLCVTRK</sequence>
<evidence type="ECO:0000313" key="1">
    <source>
        <dbReference type="EMBL" id="KRM13495.1"/>
    </source>
</evidence>
<organism evidence="1 2">
    <name type="scientific">Paucilactobacillus suebicus DSM 5007 = KCTC 3549</name>
    <dbReference type="NCBI Taxonomy" id="1423807"/>
    <lineage>
        <taxon>Bacteria</taxon>
        <taxon>Bacillati</taxon>
        <taxon>Bacillota</taxon>
        <taxon>Bacilli</taxon>
        <taxon>Lactobacillales</taxon>
        <taxon>Lactobacillaceae</taxon>
        <taxon>Paucilactobacillus</taxon>
    </lineage>
</organism>
<reference evidence="1 2" key="1">
    <citation type="journal article" date="2015" name="Genome Announc.">
        <title>Expanding the biotechnology potential of lactobacilli through comparative genomics of 213 strains and associated genera.</title>
        <authorList>
            <person name="Sun Z."/>
            <person name="Harris H.M."/>
            <person name="McCann A."/>
            <person name="Guo C."/>
            <person name="Argimon S."/>
            <person name="Zhang W."/>
            <person name="Yang X."/>
            <person name="Jeffery I.B."/>
            <person name="Cooney J.C."/>
            <person name="Kagawa T.F."/>
            <person name="Liu W."/>
            <person name="Song Y."/>
            <person name="Salvetti E."/>
            <person name="Wrobel A."/>
            <person name="Rasinkangas P."/>
            <person name="Parkhill J."/>
            <person name="Rea M.C."/>
            <person name="O'Sullivan O."/>
            <person name="Ritari J."/>
            <person name="Douillard F.P."/>
            <person name="Paul Ross R."/>
            <person name="Yang R."/>
            <person name="Briner A.E."/>
            <person name="Felis G.E."/>
            <person name="de Vos W.M."/>
            <person name="Barrangou R."/>
            <person name="Klaenhammer T.R."/>
            <person name="Caufield P.W."/>
            <person name="Cui Y."/>
            <person name="Zhang H."/>
            <person name="O'Toole P.W."/>
        </authorList>
    </citation>
    <scope>NUCLEOTIDE SEQUENCE [LARGE SCALE GENOMIC DNA]</scope>
    <source>
        <strain evidence="1 2">DSM 5007</strain>
    </source>
</reference>
<evidence type="ECO:0000313" key="2">
    <source>
        <dbReference type="Proteomes" id="UP000051820"/>
    </source>
</evidence>
<dbReference type="Proteomes" id="UP000051820">
    <property type="component" value="Unassembled WGS sequence"/>
</dbReference>
<comment type="caution">
    <text evidence="1">The sequence shown here is derived from an EMBL/GenBank/DDBJ whole genome shotgun (WGS) entry which is preliminary data.</text>
</comment>
<dbReference type="AlphaFoldDB" id="A0A0R1W724"/>
<accession>A0A0R1W724</accession>
<gene>
    <name evidence="1" type="ORF">FD16_GL000062</name>
</gene>
<keyword evidence="2" id="KW-1185">Reference proteome</keyword>
<proteinExistence type="predicted"/>
<protein>
    <submittedName>
        <fullName evidence="1">Uncharacterized protein</fullName>
    </submittedName>
</protein>
<name>A0A0R1W724_9LACO</name>